<dbReference type="InterPro" id="IPR047232">
    <property type="entry name" value="SETDB1/2-like_MBD"/>
</dbReference>
<dbReference type="InterPro" id="IPR041292">
    <property type="entry name" value="Tudor_4"/>
</dbReference>
<dbReference type="GO" id="GO:0032259">
    <property type="term" value="P:methylation"/>
    <property type="evidence" value="ECO:0007669"/>
    <property type="project" value="UniProtKB-KW"/>
</dbReference>
<dbReference type="InterPro" id="IPR007728">
    <property type="entry name" value="Pre-SET_dom"/>
</dbReference>
<dbReference type="InterPro" id="IPR001214">
    <property type="entry name" value="SET_dom"/>
</dbReference>
<evidence type="ECO:0000256" key="10">
    <source>
        <dbReference type="SAM" id="MobiDB-lite"/>
    </source>
</evidence>
<keyword evidence="6" id="KW-0949">S-adenosyl-L-methionine</keyword>
<dbReference type="SMART" id="SM00317">
    <property type="entry name" value="SET"/>
    <property type="match status" value="1"/>
</dbReference>
<dbReference type="PROSITE" id="PS50982">
    <property type="entry name" value="MBD"/>
    <property type="match status" value="1"/>
</dbReference>
<dbReference type="GO" id="GO:0005694">
    <property type="term" value="C:chromosome"/>
    <property type="evidence" value="ECO:0007669"/>
    <property type="project" value="UniProtKB-SubCell"/>
</dbReference>
<dbReference type="InterPro" id="IPR046341">
    <property type="entry name" value="SET_dom_sf"/>
</dbReference>
<keyword evidence="9" id="KW-0539">Nucleus</keyword>
<evidence type="ECO:0000259" key="12">
    <source>
        <dbReference type="PROSITE" id="PS50867"/>
    </source>
</evidence>
<dbReference type="GO" id="GO:0005634">
    <property type="term" value="C:nucleus"/>
    <property type="evidence" value="ECO:0007669"/>
    <property type="project" value="UniProtKB-SubCell"/>
</dbReference>
<evidence type="ECO:0000256" key="5">
    <source>
        <dbReference type="ARBA" id="ARBA00022679"/>
    </source>
</evidence>
<dbReference type="Proteomes" id="UP001162162">
    <property type="component" value="Unassembled WGS sequence"/>
</dbReference>
<dbReference type="GO" id="GO:0003677">
    <property type="term" value="F:DNA binding"/>
    <property type="evidence" value="ECO:0007669"/>
    <property type="project" value="InterPro"/>
</dbReference>
<keyword evidence="3" id="KW-0158">Chromosome</keyword>
<dbReference type="PANTHER" id="PTHR46024">
    <property type="entry name" value="HISTONE-LYSINE N-METHYLTRANSFERASE EGGLESS"/>
    <property type="match status" value="1"/>
</dbReference>
<protein>
    <recommendedName>
        <fullName evidence="16">Histone-lysine N-methyltransferase eggless</fullName>
    </recommendedName>
</protein>
<dbReference type="CDD" id="cd21181">
    <property type="entry name" value="Tudor_SETDB1_rpt2"/>
    <property type="match status" value="1"/>
</dbReference>
<dbReference type="InterPro" id="IPR001739">
    <property type="entry name" value="Methyl_CpG_DNA-bd"/>
</dbReference>
<evidence type="ECO:0000259" key="11">
    <source>
        <dbReference type="PROSITE" id="PS50280"/>
    </source>
</evidence>
<dbReference type="SUPFAM" id="SSF54171">
    <property type="entry name" value="DNA-binding domain"/>
    <property type="match status" value="1"/>
</dbReference>
<evidence type="ECO:0000256" key="1">
    <source>
        <dbReference type="ARBA" id="ARBA00004123"/>
    </source>
</evidence>
<keyword evidence="5" id="KW-0808">Transferase</keyword>
<evidence type="ECO:0000313" key="14">
    <source>
        <dbReference type="EMBL" id="KAJ8956237.1"/>
    </source>
</evidence>
<dbReference type="GO" id="GO:0070828">
    <property type="term" value="P:heterochromatin organization"/>
    <property type="evidence" value="ECO:0007669"/>
    <property type="project" value="TreeGrafter"/>
</dbReference>
<evidence type="ECO:0008006" key="16">
    <source>
        <dbReference type="Google" id="ProtNLM"/>
    </source>
</evidence>
<dbReference type="PROSITE" id="PS50280">
    <property type="entry name" value="SET"/>
    <property type="match status" value="1"/>
</dbReference>
<dbReference type="InterPro" id="IPR016177">
    <property type="entry name" value="DNA-bd_dom_sf"/>
</dbReference>
<organism evidence="14 15">
    <name type="scientific">Aromia moschata</name>
    <dbReference type="NCBI Taxonomy" id="1265417"/>
    <lineage>
        <taxon>Eukaryota</taxon>
        <taxon>Metazoa</taxon>
        <taxon>Ecdysozoa</taxon>
        <taxon>Arthropoda</taxon>
        <taxon>Hexapoda</taxon>
        <taxon>Insecta</taxon>
        <taxon>Pterygota</taxon>
        <taxon>Neoptera</taxon>
        <taxon>Endopterygota</taxon>
        <taxon>Coleoptera</taxon>
        <taxon>Polyphaga</taxon>
        <taxon>Cucujiformia</taxon>
        <taxon>Chrysomeloidea</taxon>
        <taxon>Cerambycidae</taxon>
        <taxon>Cerambycinae</taxon>
        <taxon>Callichromatini</taxon>
        <taxon>Aromia</taxon>
    </lineage>
</organism>
<dbReference type="Pfam" id="PF00856">
    <property type="entry name" value="SET"/>
    <property type="match status" value="1"/>
</dbReference>
<feature type="domain" description="Pre-SET" evidence="12">
    <location>
        <begin position="425"/>
        <end position="484"/>
    </location>
</feature>
<dbReference type="Gene3D" id="2.170.270.10">
    <property type="entry name" value="SET domain"/>
    <property type="match status" value="2"/>
</dbReference>
<reference evidence="14" key="1">
    <citation type="journal article" date="2023" name="Insect Mol. Biol.">
        <title>Genome sequencing provides insights into the evolution of gene families encoding plant cell wall-degrading enzymes in longhorned beetles.</title>
        <authorList>
            <person name="Shin N.R."/>
            <person name="Okamura Y."/>
            <person name="Kirsch R."/>
            <person name="Pauchet Y."/>
        </authorList>
    </citation>
    <scope>NUCLEOTIDE SEQUENCE</scope>
    <source>
        <strain evidence="14">AMC_N1</strain>
    </source>
</reference>
<dbReference type="GO" id="GO:0008270">
    <property type="term" value="F:zinc ion binding"/>
    <property type="evidence" value="ECO:0007669"/>
    <property type="project" value="InterPro"/>
</dbReference>
<dbReference type="SMART" id="SM00391">
    <property type="entry name" value="MBD"/>
    <property type="match status" value="1"/>
</dbReference>
<gene>
    <name evidence="14" type="ORF">NQ318_014968</name>
</gene>
<feature type="compositionally biased region" description="Polar residues" evidence="10">
    <location>
        <begin position="601"/>
        <end position="620"/>
    </location>
</feature>
<comment type="caution">
    <text evidence="14">The sequence shown here is derived from an EMBL/GenBank/DDBJ whole genome shotgun (WGS) entry which is preliminary data.</text>
</comment>
<accession>A0AAV8YYE1</accession>
<dbReference type="PROSITE" id="PS50867">
    <property type="entry name" value="PRE_SET"/>
    <property type="match status" value="1"/>
</dbReference>
<dbReference type="PANTHER" id="PTHR46024:SF1">
    <property type="entry name" value="HISTONE-LYSINE N-METHYLTRANSFERASE EGGLESS"/>
    <property type="match status" value="1"/>
</dbReference>
<evidence type="ECO:0000256" key="2">
    <source>
        <dbReference type="ARBA" id="ARBA00004286"/>
    </source>
</evidence>
<dbReference type="Pfam" id="PF18358">
    <property type="entry name" value="Tudor_4"/>
    <property type="match status" value="1"/>
</dbReference>
<evidence type="ECO:0000313" key="15">
    <source>
        <dbReference type="Proteomes" id="UP001162162"/>
    </source>
</evidence>
<keyword evidence="8" id="KW-0862">Zinc</keyword>
<dbReference type="InterPro" id="IPR051516">
    <property type="entry name" value="SETDB_methyltransferase"/>
</dbReference>
<dbReference type="GO" id="GO:0010629">
    <property type="term" value="P:negative regulation of gene expression"/>
    <property type="evidence" value="ECO:0007669"/>
    <property type="project" value="TreeGrafter"/>
</dbReference>
<dbReference type="CDD" id="cd01395">
    <property type="entry name" value="HMT_MBD"/>
    <property type="match status" value="1"/>
</dbReference>
<proteinExistence type="predicted"/>
<dbReference type="SMART" id="SM00468">
    <property type="entry name" value="PreSET"/>
    <property type="match status" value="1"/>
</dbReference>
<comment type="subcellular location">
    <subcellularLocation>
        <location evidence="2">Chromosome</location>
    </subcellularLocation>
    <subcellularLocation>
        <location evidence="1">Nucleus</location>
    </subcellularLocation>
</comment>
<dbReference type="Pfam" id="PF05033">
    <property type="entry name" value="Pre-SET"/>
    <property type="match status" value="1"/>
</dbReference>
<keyword evidence="4" id="KW-0489">Methyltransferase</keyword>
<evidence type="ECO:0000256" key="3">
    <source>
        <dbReference type="ARBA" id="ARBA00022454"/>
    </source>
</evidence>
<evidence type="ECO:0000256" key="9">
    <source>
        <dbReference type="ARBA" id="ARBA00023242"/>
    </source>
</evidence>
<keyword evidence="15" id="KW-1185">Reference proteome</keyword>
<evidence type="ECO:0000256" key="6">
    <source>
        <dbReference type="ARBA" id="ARBA00022691"/>
    </source>
</evidence>
<feature type="region of interest" description="Disordered" evidence="10">
    <location>
        <begin position="677"/>
        <end position="704"/>
    </location>
</feature>
<dbReference type="AlphaFoldDB" id="A0AAV8YYE1"/>
<sequence length="804" mass="91531">MKFTTKTVKISRFSHEFLPIANSQNFGGGEIFLLGTLPSPRLLAAQQHFENLPRYLIFFDIGYSQYVSYNCVHIVFEASTNVWEDVYPDSRPFIRKYLESQDRPMVKLFKDQTVRVEYNGRPASVTPNLTCSVCVQGKWWPCTVTNVDCSLVQVFFDSLNRTEWIYRGSTRLSPMFREEQAATNRHTGRATRKLGTNESAAVVQYTRNNDFVQPNQENASGVRAVARKSTTRPQGNQPASNIVPFLPQVNNTPSNVTGPTSKIMYFTPRDQVITKRVYRPHACSSKCKDFLTHNFGKLRGHNPLSKPLLCGWARMTMKAKGRKEIIYKAPCGRLLRNIAEVHHYLRLTRSEMTVDLFDFNHMVRCLAEFSVECNPDPKDLSRGLEQVPIPVINGINNEMLDFCNYSIKRVPMEGVHLNTDQEFLCGCDCEDDCIGTKYIGKDIDPNSVGYIYRRLPEQVITGIYECNPRCKCGSTCLNRVVQNPMSLKLQVFKTHNRGWGIRCLNDVPQGSFICIYAGTIHTEQMANEDGMAYGDEYFAELDYIETVEKYKEDYEAEALEDEEYREKSLPPEEEEEEEPQVSKTTYAGKKRYNYTEDNDFLPSQTVMGKAEQTSANTSIRTRLRKRNEDDSKTQAEKAPAQNKMEVDTLVRVKRENEPKAPLEGLSDQIETVTISDEEDGTVSGQGREVLSFNPKTGAGLDEKGPTYTSVRELFGQDECVYVMDAKNAGNIGRFLNHSCSPNVFVQNVFVDTHDPRFPWVSFFSSQFIRAGSELTWNYNYDIGSVPGRVLYCHCASLECKGRLL</sequence>
<dbReference type="CDD" id="cd10517">
    <property type="entry name" value="SET_SETDB1"/>
    <property type="match status" value="1"/>
</dbReference>
<dbReference type="Gene3D" id="3.30.890.10">
    <property type="entry name" value="Methyl-cpg-binding Protein 2, Chain A"/>
    <property type="match status" value="1"/>
</dbReference>
<dbReference type="SUPFAM" id="SSF82199">
    <property type="entry name" value="SET domain"/>
    <property type="match status" value="1"/>
</dbReference>
<feature type="region of interest" description="Disordered" evidence="10">
    <location>
        <begin position="557"/>
        <end position="642"/>
    </location>
</feature>
<dbReference type="GO" id="GO:0046974">
    <property type="term" value="F:histone H3K9 methyltransferase activity"/>
    <property type="evidence" value="ECO:0007669"/>
    <property type="project" value="TreeGrafter"/>
</dbReference>
<evidence type="ECO:0000256" key="7">
    <source>
        <dbReference type="ARBA" id="ARBA00022723"/>
    </source>
</evidence>
<dbReference type="EMBL" id="JAPWTK010000031">
    <property type="protein sequence ID" value="KAJ8956237.1"/>
    <property type="molecule type" value="Genomic_DNA"/>
</dbReference>
<feature type="compositionally biased region" description="Basic and acidic residues" evidence="10">
    <location>
        <begin position="626"/>
        <end position="635"/>
    </location>
</feature>
<dbReference type="Pfam" id="PF01429">
    <property type="entry name" value="MBD"/>
    <property type="match status" value="1"/>
</dbReference>
<evidence type="ECO:0000259" key="13">
    <source>
        <dbReference type="PROSITE" id="PS50982"/>
    </source>
</evidence>
<evidence type="ECO:0000256" key="8">
    <source>
        <dbReference type="ARBA" id="ARBA00022833"/>
    </source>
</evidence>
<dbReference type="Gene3D" id="2.30.30.140">
    <property type="match status" value="1"/>
</dbReference>
<name>A0AAV8YYE1_9CUCU</name>
<feature type="domain" description="SET" evidence="11">
    <location>
        <begin position="487"/>
        <end position="779"/>
    </location>
</feature>
<evidence type="ECO:0000256" key="4">
    <source>
        <dbReference type="ARBA" id="ARBA00022603"/>
    </source>
</evidence>
<feature type="domain" description="MBD" evidence="13">
    <location>
        <begin position="298"/>
        <end position="364"/>
    </location>
</feature>
<keyword evidence="7" id="KW-0479">Metal-binding</keyword>